<protein>
    <submittedName>
        <fullName evidence="2">Uncharacterized protein</fullName>
    </submittedName>
</protein>
<comment type="caution">
    <text evidence="2">The sequence shown here is derived from an EMBL/GenBank/DDBJ whole genome shotgun (WGS) entry which is preliminary data.</text>
</comment>
<accession>A0ABU1SZP6</accession>
<dbReference type="Proteomes" id="UP001266099">
    <property type="component" value="Unassembled WGS sequence"/>
</dbReference>
<reference evidence="2 3" key="1">
    <citation type="submission" date="2023-07" db="EMBL/GenBank/DDBJ databases">
        <title>Sequencing the genomes of 1000 actinobacteria strains.</title>
        <authorList>
            <person name="Klenk H.-P."/>
        </authorList>
    </citation>
    <scope>NUCLEOTIDE SEQUENCE [LARGE SCALE GENOMIC DNA]</scope>
    <source>
        <strain evidence="2 3">DSM 15539</strain>
    </source>
</reference>
<keyword evidence="1" id="KW-0472">Membrane</keyword>
<evidence type="ECO:0000313" key="2">
    <source>
        <dbReference type="EMBL" id="MDR6938533.1"/>
    </source>
</evidence>
<evidence type="ECO:0000256" key="1">
    <source>
        <dbReference type="SAM" id="Phobius"/>
    </source>
</evidence>
<organism evidence="2 3">
    <name type="scientific">Arcanobacterium hippocoleae</name>
    <dbReference type="NCBI Taxonomy" id="149017"/>
    <lineage>
        <taxon>Bacteria</taxon>
        <taxon>Bacillati</taxon>
        <taxon>Actinomycetota</taxon>
        <taxon>Actinomycetes</taxon>
        <taxon>Actinomycetales</taxon>
        <taxon>Actinomycetaceae</taxon>
        <taxon>Arcanobacterium</taxon>
    </lineage>
</organism>
<keyword evidence="1" id="KW-1133">Transmembrane helix</keyword>
<keyword evidence="3" id="KW-1185">Reference proteome</keyword>
<dbReference type="EMBL" id="JAVDUJ010000001">
    <property type="protein sequence ID" value="MDR6938533.1"/>
    <property type="molecule type" value="Genomic_DNA"/>
</dbReference>
<feature type="transmembrane region" description="Helical" evidence="1">
    <location>
        <begin position="12"/>
        <end position="31"/>
    </location>
</feature>
<sequence>MKLITTNLKRSFYRVWKVIAITVLGTVATVSVPLTFLYGRGWALVSLTCIAAMVLLRPRDPA</sequence>
<evidence type="ECO:0000313" key="3">
    <source>
        <dbReference type="Proteomes" id="UP001266099"/>
    </source>
</evidence>
<gene>
    <name evidence="2" type="ORF">J2S36_000076</name>
</gene>
<feature type="transmembrane region" description="Helical" evidence="1">
    <location>
        <begin position="37"/>
        <end position="56"/>
    </location>
</feature>
<name>A0ABU1SZP6_9ACTO</name>
<proteinExistence type="predicted"/>
<keyword evidence="1" id="KW-0812">Transmembrane</keyword>